<evidence type="ECO:0000256" key="4">
    <source>
        <dbReference type="ARBA" id="ARBA00022692"/>
    </source>
</evidence>
<comment type="similarity">
    <text evidence="2 8">Belongs to the mitochondrial carrier (TC 2.A.29) family.</text>
</comment>
<feature type="repeat" description="Solcar" evidence="7">
    <location>
        <begin position="161"/>
        <end position="246"/>
    </location>
</feature>
<keyword evidence="9" id="KW-1133">Transmembrane helix</keyword>
<reference evidence="10 11" key="1">
    <citation type="journal article" date="2019" name="PLoS Pathog.">
        <title>Genome sequence of the bovine parasite Schistosoma bovis Tanzania.</title>
        <authorList>
            <person name="Oey H."/>
            <person name="Zakrzewski M."/>
            <person name="Gobert G."/>
            <person name="Gravermann K."/>
            <person name="Stoye J."/>
            <person name="Jones M."/>
            <person name="Mcmanus D."/>
            <person name="Krause L."/>
        </authorList>
    </citation>
    <scope>NUCLEOTIDE SEQUENCE [LARGE SCALE GENOMIC DNA]</scope>
    <source>
        <strain evidence="10 11">TAN1997</strain>
    </source>
</reference>
<dbReference type="PANTHER" id="PTHR24089">
    <property type="entry name" value="SOLUTE CARRIER FAMILY 25"/>
    <property type="match status" value="1"/>
</dbReference>
<comment type="subcellular location">
    <subcellularLocation>
        <location evidence="1">Membrane</location>
        <topology evidence="1">Multi-pass membrane protein</topology>
    </subcellularLocation>
</comment>
<feature type="transmembrane region" description="Helical" evidence="9">
    <location>
        <begin position="159"/>
        <end position="180"/>
    </location>
</feature>
<evidence type="ECO:0000256" key="7">
    <source>
        <dbReference type="PROSITE-ProRule" id="PRU00282"/>
    </source>
</evidence>
<evidence type="ECO:0000256" key="5">
    <source>
        <dbReference type="ARBA" id="ARBA00022737"/>
    </source>
</evidence>
<evidence type="ECO:0000256" key="8">
    <source>
        <dbReference type="RuleBase" id="RU000488"/>
    </source>
</evidence>
<dbReference type="PRINTS" id="PR00926">
    <property type="entry name" value="MITOCARRIER"/>
</dbReference>
<keyword evidence="4 7" id="KW-0812">Transmembrane</keyword>
<keyword evidence="5" id="KW-0677">Repeat</keyword>
<protein>
    <submittedName>
        <fullName evidence="10">Uncharacterized protein</fullName>
    </submittedName>
</protein>
<dbReference type="STRING" id="6184.A0A430QJS4"/>
<dbReference type="InterPro" id="IPR002067">
    <property type="entry name" value="MCP"/>
</dbReference>
<dbReference type="Proteomes" id="UP000290809">
    <property type="component" value="Unassembled WGS sequence"/>
</dbReference>
<name>A0A430QJS4_SCHBO</name>
<feature type="repeat" description="Solcar" evidence="7">
    <location>
        <begin position="17"/>
        <end position="103"/>
    </location>
</feature>
<accession>A0A430QJS4</accession>
<dbReference type="GO" id="GO:0055085">
    <property type="term" value="P:transmembrane transport"/>
    <property type="evidence" value="ECO:0007669"/>
    <property type="project" value="InterPro"/>
</dbReference>
<organism evidence="10 11">
    <name type="scientific">Schistosoma bovis</name>
    <name type="common">Blood fluke</name>
    <dbReference type="NCBI Taxonomy" id="6184"/>
    <lineage>
        <taxon>Eukaryota</taxon>
        <taxon>Metazoa</taxon>
        <taxon>Spiralia</taxon>
        <taxon>Lophotrochozoa</taxon>
        <taxon>Platyhelminthes</taxon>
        <taxon>Trematoda</taxon>
        <taxon>Digenea</taxon>
        <taxon>Strigeidida</taxon>
        <taxon>Schistosomatoidea</taxon>
        <taxon>Schistosomatidae</taxon>
        <taxon>Schistosoma</taxon>
    </lineage>
</organism>
<comment type="caution">
    <text evidence="10">The sequence shown here is derived from an EMBL/GenBank/DDBJ whole genome shotgun (WGS) entry which is preliminary data.</text>
</comment>
<keyword evidence="6 7" id="KW-0472">Membrane</keyword>
<dbReference type="Pfam" id="PF00153">
    <property type="entry name" value="Mito_carr"/>
    <property type="match status" value="2"/>
</dbReference>
<dbReference type="InterPro" id="IPR018108">
    <property type="entry name" value="MCP_transmembrane"/>
</dbReference>
<evidence type="ECO:0000256" key="6">
    <source>
        <dbReference type="ARBA" id="ARBA00023136"/>
    </source>
</evidence>
<sequence length="255" mass="27833">MKSVDVSVKSTAEPLLPPNLAGFVCGGISGTVSRTVTAPMDRLKVLRQMEIPEIVGKNMVSSLRIMIKEGGILSLWRGNGVNILKNCPESAIRFGLHGWLKSVIFPNVKGPLPPEDRLLVASLSGATSLTITYPVEMLKQRYVEYHYFLQPNTDRTMKVHMPAMVTVPLILISCCIPMMITYPANLLRTRYQASPSPSAAPIIKSLCSIVQKNGFKGLYRGLSASLSKTVPSVCVTYLVFEFTSELFGVPGLGCK</sequence>
<evidence type="ECO:0000313" key="11">
    <source>
        <dbReference type="Proteomes" id="UP000290809"/>
    </source>
</evidence>
<dbReference type="InterPro" id="IPR023395">
    <property type="entry name" value="MCP_dom_sf"/>
</dbReference>
<evidence type="ECO:0000313" key="10">
    <source>
        <dbReference type="EMBL" id="RTG87935.1"/>
    </source>
</evidence>
<evidence type="ECO:0000256" key="3">
    <source>
        <dbReference type="ARBA" id="ARBA00022448"/>
    </source>
</evidence>
<keyword evidence="11" id="KW-1185">Reference proteome</keyword>
<evidence type="ECO:0000256" key="9">
    <source>
        <dbReference type="SAM" id="Phobius"/>
    </source>
</evidence>
<evidence type="ECO:0000256" key="1">
    <source>
        <dbReference type="ARBA" id="ARBA00004141"/>
    </source>
</evidence>
<dbReference type="GO" id="GO:0016020">
    <property type="term" value="C:membrane"/>
    <property type="evidence" value="ECO:0007669"/>
    <property type="project" value="UniProtKB-SubCell"/>
</dbReference>
<evidence type="ECO:0000256" key="2">
    <source>
        <dbReference type="ARBA" id="ARBA00006375"/>
    </source>
</evidence>
<dbReference type="Gene3D" id="1.50.40.10">
    <property type="entry name" value="Mitochondrial carrier domain"/>
    <property type="match status" value="2"/>
</dbReference>
<proteinExistence type="inferred from homology"/>
<keyword evidence="3 8" id="KW-0813">Transport</keyword>
<dbReference type="PROSITE" id="PS50920">
    <property type="entry name" value="SOLCAR"/>
    <property type="match status" value="2"/>
</dbReference>
<dbReference type="AlphaFoldDB" id="A0A430QJS4"/>
<dbReference type="EMBL" id="QMKO01001628">
    <property type="protein sequence ID" value="RTG87935.1"/>
    <property type="molecule type" value="Genomic_DNA"/>
</dbReference>
<dbReference type="SUPFAM" id="SSF103506">
    <property type="entry name" value="Mitochondrial carrier"/>
    <property type="match status" value="1"/>
</dbReference>
<gene>
    <name evidence="10" type="ORF">DC041_0000392</name>
</gene>